<evidence type="ECO:0000256" key="1">
    <source>
        <dbReference type="SAM" id="SignalP"/>
    </source>
</evidence>
<comment type="caution">
    <text evidence="2">The sequence shown here is derived from an EMBL/GenBank/DDBJ whole genome shotgun (WGS) entry which is preliminary data.</text>
</comment>
<dbReference type="EMBL" id="BAAAEI010000001">
    <property type="protein sequence ID" value="GAA0340374.1"/>
    <property type="molecule type" value="Genomic_DNA"/>
</dbReference>
<reference evidence="3" key="1">
    <citation type="journal article" date="2019" name="Int. J. Syst. Evol. Microbiol.">
        <title>The Global Catalogue of Microorganisms (GCM) 10K type strain sequencing project: providing services to taxonomists for standard genome sequencing and annotation.</title>
        <authorList>
            <consortium name="The Broad Institute Genomics Platform"/>
            <consortium name="The Broad Institute Genome Sequencing Center for Infectious Disease"/>
            <person name="Wu L."/>
            <person name="Ma J."/>
        </authorList>
    </citation>
    <scope>NUCLEOTIDE SEQUENCE [LARGE SCALE GENOMIC DNA]</scope>
    <source>
        <strain evidence="3">JCM 13378</strain>
    </source>
</reference>
<feature type="signal peptide" evidence="1">
    <location>
        <begin position="1"/>
        <end position="25"/>
    </location>
</feature>
<keyword evidence="3" id="KW-1185">Reference proteome</keyword>
<dbReference type="RefSeq" id="WP_343840419.1">
    <property type="nucleotide sequence ID" value="NZ_BAAAEI010000001.1"/>
</dbReference>
<accession>A0ABP3GB32</accession>
<sequence>MKNFGAMKAQVILPALLLLSGNAIGIGVNPKDDPANVYKYLKDESGNCVTYVNGCGGNHSLTQYETRDGFSGFPYGLPATYSASQTGLDLDGTSPNVSKYSGNLATYTAKHAPVAIRHGDYTYFVYSGSATLSSAPTTVASTHGSGNVGEVTTTDRFKWTLDGTKKSSALSIFVSRAKHQTNGNIVVEKPVLIHSKYTDDPHDNAVIGIDGNGYLYVLIAGRSAKRGSFLYKSVNLASSTNALDSFIDISPDNVDYSGCLNLPAGVQNTSTYGCDGSGSSPQYRGIAYPKMFWMNDHFRLVYSVYGKSGRRNLYTAELQVNGASAATKARMKNIRVLSHHAHYAVANKVGNKIVVAFNYHPDGSIDNRTNLYALLLDGSVWKRWEVGNTNPVPASLPISYTTSSQSNPWLSNLAVKEYPSTPERGVYVKDVTMVNGKPLILYVGVLAKNLGNDTHVPHKDHDHYLAQAYWNGSAWQMARISDSVDHNYSSGSFYVRSSNDIRVIYPHTPDTKNNILAGGQMVSVQIVPGSPGYTNLVALTPSSSAVPGAPGYLNGLCEYNYARPVYNPHPDGQFVALFSGGNPAQYEGTPQLAHAPLFVSGSHAEALAKRLPMSGMGSGWNGLQTNLGCTP</sequence>
<keyword evidence="1" id="KW-0732">Signal</keyword>
<evidence type="ECO:0000313" key="3">
    <source>
        <dbReference type="Proteomes" id="UP001501757"/>
    </source>
</evidence>
<feature type="chain" id="PRO_5046256132" evidence="1">
    <location>
        <begin position="26"/>
        <end position="631"/>
    </location>
</feature>
<proteinExistence type="predicted"/>
<gene>
    <name evidence="2" type="ORF">GCM10009092_01090</name>
</gene>
<name>A0ABP3GB32_9ALTE</name>
<dbReference type="Proteomes" id="UP001501757">
    <property type="component" value="Unassembled WGS sequence"/>
</dbReference>
<organism evidence="2 3">
    <name type="scientific">Bowmanella denitrificans</name>
    <dbReference type="NCBI Taxonomy" id="366582"/>
    <lineage>
        <taxon>Bacteria</taxon>
        <taxon>Pseudomonadati</taxon>
        <taxon>Pseudomonadota</taxon>
        <taxon>Gammaproteobacteria</taxon>
        <taxon>Alteromonadales</taxon>
        <taxon>Alteromonadaceae</taxon>
        <taxon>Bowmanella</taxon>
    </lineage>
</organism>
<protein>
    <submittedName>
        <fullName evidence="2">Uncharacterized protein</fullName>
    </submittedName>
</protein>
<evidence type="ECO:0000313" key="2">
    <source>
        <dbReference type="EMBL" id="GAA0340374.1"/>
    </source>
</evidence>